<dbReference type="PANTHER" id="PTHR48421:SF1">
    <property type="entry name" value="MYCBP-ASSOCIATED PROTEIN"/>
    <property type="match status" value="1"/>
</dbReference>
<organism evidence="2 3">
    <name type="scientific">Pogonomyrmex barbatus</name>
    <name type="common">red harvester ant</name>
    <dbReference type="NCBI Taxonomy" id="144034"/>
    <lineage>
        <taxon>Eukaryota</taxon>
        <taxon>Metazoa</taxon>
        <taxon>Ecdysozoa</taxon>
        <taxon>Arthropoda</taxon>
        <taxon>Hexapoda</taxon>
        <taxon>Insecta</taxon>
        <taxon>Pterygota</taxon>
        <taxon>Neoptera</taxon>
        <taxon>Endopterygota</taxon>
        <taxon>Hymenoptera</taxon>
        <taxon>Apocrita</taxon>
        <taxon>Aculeata</taxon>
        <taxon>Formicoidea</taxon>
        <taxon>Formicidae</taxon>
        <taxon>Myrmicinae</taxon>
        <taxon>Pogonomyrmex</taxon>
    </lineage>
</organism>
<dbReference type="PANTHER" id="PTHR48421">
    <property type="entry name" value="MYCBP-ASSOCIATED PROTEIN"/>
    <property type="match status" value="1"/>
</dbReference>
<reference evidence="3" key="1">
    <citation type="submission" date="2025-08" db="UniProtKB">
        <authorList>
            <consortium name="RefSeq"/>
        </authorList>
    </citation>
    <scope>IDENTIFICATION</scope>
</reference>
<dbReference type="AlphaFoldDB" id="A0A6I9WL16"/>
<evidence type="ECO:0000256" key="1">
    <source>
        <dbReference type="SAM" id="MobiDB-lite"/>
    </source>
</evidence>
<sequence length="594" mass="69977">MDFERKIGKSDKRRTWQKKRQPLVTTRDNLLSGDTSFSEDRRFINWKKWLADRKKQTRRIESITGRSQADQLQSSSERFRAFVEMKNLMEHAAIPVPVIADKYRGGPEFWKTFEFLPERGDTCVPVLSLTPSRRDLNLPPDLMHVGLPDLIAKERDLVALKLKDESWKRSDYLKARTGNSTIGHSRTCLSEKEQPLLLFRIPLTTIMESEDELCEDANQAVVLKIQDREFVWRKSFFETESTDADPIMWSLSFTSKINERIEREIVLENKGTRVIVYHWRDLPFRSYGVFLEIRGSPFFFNKTKELILPGQIVRIKVWYRSRTSGVFTEFWRLVTDPILSSSTFVFRFWGCTKDSAELTDYRMIDEYLDCRIRDSTIHSIIEEIMDRIDYESELPHETSFSQSDVFISLNPHYYYHPSIVMQLQAIYSDVTDDDTSSWNLSLHTLRDIILEIKDSDYRRDMLARFNDLCNQSLKPNLTEPDVTYSSKYNAVYNILCTFANLFEDESEFVKRNNLIQEPIKMKQKQMPLSQKSNNSLQKERGEKLTKQSEDVQVHTEKENSDLNLRRYREIFFVRICKALEEAIEQVCASIDSFH</sequence>
<feature type="region of interest" description="Disordered" evidence="1">
    <location>
        <begin position="1"/>
        <end position="20"/>
    </location>
</feature>
<dbReference type="Proteomes" id="UP000504615">
    <property type="component" value="Unplaced"/>
</dbReference>
<evidence type="ECO:0000313" key="3">
    <source>
        <dbReference type="RefSeq" id="XP_011640171.1"/>
    </source>
</evidence>
<gene>
    <name evidence="3" type="primary">LOC105429118</name>
</gene>
<keyword evidence="2" id="KW-1185">Reference proteome</keyword>
<name>A0A6I9WL16_9HYME</name>
<dbReference type="OrthoDB" id="10263316at2759"/>
<evidence type="ECO:0000313" key="2">
    <source>
        <dbReference type="Proteomes" id="UP000504615"/>
    </source>
</evidence>
<feature type="region of interest" description="Disordered" evidence="1">
    <location>
        <begin position="520"/>
        <end position="558"/>
    </location>
</feature>
<protein>
    <submittedName>
        <fullName evidence="3">MYCBP-associated protein-like</fullName>
    </submittedName>
</protein>
<feature type="compositionally biased region" description="Polar residues" evidence="1">
    <location>
        <begin position="526"/>
        <end position="536"/>
    </location>
</feature>
<dbReference type="GeneID" id="105429118"/>
<dbReference type="RefSeq" id="XP_011640171.1">
    <property type="nucleotide sequence ID" value="XM_011641869.1"/>
</dbReference>
<dbReference type="Pfam" id="PF14646">
    <property type="entry name" value="MYCBPAP"/>
    <property type="match status" value="2"/>
</dbReference>
<accession>A0A6I9WL16</accession>
<proteinExistence type="predicted"/>
<dbReference type="KEGG" id="pbar:105429118"/>
<feature type="compositionally biased region" description="Basic and acidic residues" evidence="1">
    <location>
        <begin position="1"/>
        <end position="14"/>
    </location>
</feature>
<feature type="compositionally biased region" description="Basic and acidic residues" evidence="1">
    <location>
        <begin position="537"/>
        <end position="558"/>
    </location>
</feature>
<dbReference type="InterPro" id="IPR032707">
    <property type="entry name" value="MYCBPAP"/>
</dbReference>